<evidence type="ECO:0000313" key="2">
    <source>
        <dbReference type="EMBL" id="MBX7502400.1"/>
    </source>
</evidence>
<sequence>MKWRHGFVSLSVFISVAAAAAGGFSMSLSRTQNMEGTEVPEVVIVVDRNASSLNRQSVQAAITRTLGSAGVRPELIELQSVATSAMNMANDKQEGIERICYVSWCSRVYLAGTSR</sequence>
<proteinExistence type="predicted"/>
<evidence type="ECO:0000313" key="3">
    <source>
        <dbReference type="Proteomes" id="UP000782554"/>
    </source>
</evidence>
<feature type="chain" id="PRO_5045133622" evidence="1">
    <location>
        <begin position="21"/>
        <end position="115"/>
    </location>
</feature>
<comment type="caution">
    <text evidence="2">The sequence shown here is derived from an EMBL/GenBank/DDBJ whole genome shotgun (WGS) entry which is preliminary data.</text>
</comment>
<feature type="signal peptide" evidence="1">
    <location>
        <begin position="1"/>
        <end position="20"/>
    </location>
</feature>
<dbReference type="RefSeq" id="WP_221603594.1">
    <property type="nucleotide sequence ID" value="NZ_JAIGNU010000003.1"/>
</dbReference>
<accession>A0ABS7JXL7</accession>
<evidence type="ECO:0000256" key="1">
    <source>
        <dbReference type="SAM" id="SignalP"/>
    </source>
</evidence>
<dbReference type="EMBL" id="JAIGNU010000003">
    <property type="protein sequence ID" value="MBX7502400.1"/>
    <property type="molecule type" value="Genomic_DNA"/>
</dbReference>
<name>A0ABS7JXL7_9SPHN</name>
<reference evidence="2 3" key="1">
    <citation type="submission" date="2021-08" db="EMBL/GenBank/DDBJ databases">
        <title>Comparative Genomics Analysis of the Genus Qipengyuania Reveals Extensive Genetic Diversity and Metabolic Versatility, Including the Description of Fifteen Novel Species.</title>
        <authorList>
            <person name="Liu Y."/>
        </authorList>
    </citation>
    <scope>NUCLEOTIDE SEQUENCE [LARGE SCALE GENOMIC DNA]</scope>
    <source>
        <strain evidence="2 3">YG27</strain>
    </source>
</reference>
<organism evidence="2 3">
    <name type="scientific">Qipengyuania mesophila</name>
    <dbReference type="NCBI Taxonomy" id="2867246"/>
    <lineage>
        <taxon>Bacteria</taxon>
        <taxon>Pseudomonadati</taxon>
        <taxon>Pseudomonadota</taxon>
        <taxon>Alphaproteobacteria</taxon>
        <taxon>Sphingomonadales</taxon>
        <taxon>Erythrobacteraceae</taxon>
        <taxon>Qipengyuania</taxon>
    </lineage>
</organism>
<gene>
    <name evidence="2" type="ORF">K3181_13195</name>
</gene>
<keyword evidence="1" id="KW-0732">Signal</keyword>
<keyword evidence="3" id="KW-1185">Reference proteome</keyword>
<dbReference type="Proteomes" id="UP000782554">
    <property type="component" value="Unassembled WGS sequence"/>
</dbReference>
<protein>
    <submittedName>
        <fullName evidence="2">Uncharacterized protein</fullName>
    </submittedName>
</protein>